<feature type="compositionally biased region" description="Basic and acidic residues" evidence="1">
    <location>
        <begin position="111"/>
        <end position="126"/>
    </location>
</feature>
<protein>
    <submittedName>
        <fullName evidence="2">Uncharacterized protein</fullName>
    </submittedName>
</protein>
<evidence type="ECO:0000313" key="3">
    <source>
        <dbReference type="Proteomes" id="UP000770661"/>
    </source>
</evidence>
<feature type="compositionally biased region" description="Basic and acidic residues" evidence="1">
    <location>
        <begin position="184"/>
        <end position="193"/>
    </location>
</feature>
<accession>A0A8J4XXD5</accession>
<name>A0A8J4XXD5_CHIOP</name>
<proteinExistence type="predicted"/>
<feature type="region of interest" description="Disordered" evidence="1">
    <location>
        <begin position="107"/>
        <end position="200"/>
    </location>
</feature>
<gene>
    <name evidence="2" type="ORF">GWK47_010002</name>
</gene>
<organism evidence="2 3">
    <name type="scientific">Chionoecetes opilio</name>
    <name type="common">Atlantic snow crab</name>
    <name type="synonym">Cancer opilio</name>
    <dbReference type="NCBI Taxonomy" id="41210"/>
    <lineage>
        <taxon>Eukaryota</taxon>
        <taxon>Metazoa</taxon>
        <taxon>Ecdysozoa</taxon>
        <taxon>Arthropoda</taxon>
        <taxon>Crustacea</taxon>
        <taxon>Multicrustacea</taxon>
        <taxon>Malacostraca</taxon>
        <taxon>Eumalacostraca</taxon>
        <taxon>Eucarida</taxon>
        <taxon>Decapoda</taxon>
        <taxon>Pleocyemata</taxon>
        <taxon>Brachyura</taxon>
        <taxon>Eubrachyura</taxon>
        <taxon>Majoidea</taxon>
        <taxon>Majidae</taxon>
        <taxon>Chionoecetes</taxon>
    </lineage>
</organism>
<evidence type="ECO:0000313" key="2">
    <source>
        <dbReference type="EMBL" id="KAG0716305.1"/>
    </source>
</evidence>
<keyword evidence="3" id="KW-1185">Reference proteome</keyword>
<evidence type="ECO:0000256" key="1">
    <source>
        <dbReference type="SAM" id="MobiDB-lite"/>
    </source>
</evidence>
<sequence length="236" mass="25006">MWLSPLCAPTNTHHAMTPQRPLFPFCPRGRCPTQLTVPRRPGKEAPAPVALPLWFPWAPERRGHGGATKGAPRIAPRGGKCNSKRPRHPCNTTRPCGFFSWARGIRGHGGAAKERSALPQGDRHPAPEASLGYPGTPGHGETHAAGLRTLEYHVPGPPGGYATAGRSRHERAAAPSSSGLGGPDPRDADKGLRDVPGPRGTSYVGHLLLSNVVPGLVLYRAIHDIFKAMGCGSPNP</sequence>
<comment type="caution">
    <text evidence="2">The sequence shown here is derived from an EMBL/GenBank/DDBJ whole genome shotgun (WGS) entry which is preliminary data.</text>
</comment>
<dbReference type="AlphaFoldDB" id="A0A8J4XXD5"/>
<dbReference type="Proteomes" id="UP000770661">
    <property type="component" value="Unassembled WGS sequence"/>
</dbReference>
<feature type="region of interest" description="Disordered" evidence="1">
    <location>
        <begin position="63"/>
        <end position="86"/>
    </location>
</feature>
<dbReference type="EMBL" id="JACEEZ010018953">
    <property type="protein sequence ID" value="KAG0716305.1"/>
    <property type="molecule type" value="Genomic_DNA"/>
</dbReference>
<reference evidence="2" key="1">
    <citation type="submission" date="2020-07" db="EMBL/GenBank/DDBJ databases">
        <title>The High-quality genome of the commercially important snow crab, Chionoecetes opilio.</title>
        <authorList>
            <person name="Jeong J.-H."/>
            <person name="Ryu S."/>
        </authorList>
    </citation>
    <scope>NUCLEOTIDE SEQUENCE</scope>
    <source>
        <strain evidence="2">MADBK_172401_WGS</strain>
        <tissue evidence="2">Digestive gland</tissue>
    </source>
</reference>